<feature type="coiled-coil region" evidence="1">
    <location>
        <begin position="83"/>
        <end position="121"/>
    </location>
</feature>
<organism evidence="2 3">
    <name type="scientific">Acrasis kona</name>
    <dbReference type="NCBI Taxonomy" id="1008807"/>
    <lineage>
        <taxon>Eukaryota</taxon>
        <taxon>Discoba</taxon>
        <taxon>Heterolobosea</taxon>
        <taxon>Tetramitia</taxon>
        <taxon>Eutetramitia</taxon>
        <taxon>Acrasidae</taxon>
        <taxon>Acrasis</taxon>
    </lineage>
</organism>
<evidence type="ECO:0000256" key="1">
    <source>
        <dbReference type="SAM" id="Coils"/>
    </source>
</evidence>
<keyword evidence="3" id="KW-1185">Reference proteome</keyword>
<feature type="non-terminal residue" evidence="2">
    <location>
        <position position="289"/>
    </location>
</feature>
<evidence type="ECO:0000313" key="2">
    <source>
        <dbReference type="EMBL" id="KAL0479962.1"/>
    </source>
</evidence>
<dbReference type="Proteomes" id="UP001431209">
    <property type="component" value="Unassembled WGS sequence"/>
</dbReference>
<comment type="caution">
    <text evidence="2">The sequence shown here is derived from an EMBL/GenBank/DDBJ whole genome shotgun (WGS) entry which is preliminary data.</text>
</comment>
<keyword evidence="1" id="KW-0175">Coiled coil</keyword>
<name>A0AAW2YUS3_9EUKA</name>
<evidence type="ECO:0000313" key="3">
    <source>
        <dbReference type="Proteomes" id="UP001431209"/>
    </source>
</evidence>
<protein>
    <submittedName>
        <fullName evidence="2">Uncharacterized protein</fullName>
    </submittedName>
</protein>
<reference evidence="2 3" key="1">
    <citation type="submission" date="2024-03" db="EMBL/GenBank/DDBJ databases">
        <title>The Acrasis kona genome and developmental transcriptomes reveal deep origins of eukaryotic multicellular pathways.</title>
        <authorList>
            <person name="Sheikh S."/>
            <person name="Fu C.-J."/>
            <person name="Brown M.W."/>
            <person name="Baldauf S.L."/>
        </authorList>
    </citation>
    <scope>NUCLEOTIDE SEQUENCE [LARGE SCALE GENOMIC DNA]</scope>
    <source>
        <strain evidence="2 3">ATCC MYA-3509</strain>
    </source>
</reference>
<gene>
    <name evidence="2" type="ORF">AKO1_000652</name>
</gene>
<dbReference type="EMBL" id="JAOPGA020000613">
    <property type="protein sequence ID" value="KAL0479962.1"/>
    <property type="molecule type" value="Genomic_DNA"/>
</dbReference>
<proteinExistence type="predicted"/>
<sequence length="289" mass="33527">MVIDELPYTKNKYIQITQEVIAHVHYWPIKETMLLDFDDLTEGASSLITFETTHLESTMLPTKIMDLKFTRIEGGVLTDQERIEELEDNFLRIKKELEDKFLRIKNNLEGLETDVKQLRKKTCQQDALLCVSDILDYILKATVDAALDYLRYDIQQPLTMEDCRREKFATVNNLWWDANKLDLRRLNQVLTAFKNASRNKLAHIDVDVAYNVPPELLKRVINGGEMDVAEMKIFINAISRPIVLPVSEIVYIEELIDLFYLDVVKPGSRADQTYNKLVDGFCGYLKSKN</sequence>
<accession>A0AAW2YUS3</accession>
<dbReference type="AlphaFoldDB" id="A0AAW2YUS3"/>